<dbReference type="SUPFAM" id="SSF46689">
    <property type="entry name" value="Homeodomain-like"/>
    <property type="match status" value="1"/>
</dbReference>
<organism evidence="13 14">
    <name type="scientific">Penaeus vannamei</name>
    <name type="common">Whiteleg shrimp</name>
    <name type="synonym">Litopenaeus vannamei</name>
    <dbReference type="NCBI Taxonomy" id="6689"/>
    <lineage>
        <taxon>Eukaryota</taxon>
        <taxon>Metazoa</taxon>
        <taxon>Ecdysozoa</taxon>
        <taxon>Arthropoda</taxon>
        <taxon>Crustacea</taxon>
        <taxon>Multicrustacea</taxon>
        <taxon>Malacostraca</taxon>
        <taxon>Eumalacostraca</taxon>
        <taxon>Eucarida</taxon>
        <taxon>Decapoda</taxon>
        <taxon>Dendrobranchiata</taxon>
        <taxon>Penaeoidea</taxon>
        <taxon>Penaeidae</taxon>
        <taxon>Penaeus</taxon>
    </lineage>
</organism>
<evidence type="ECO:0000259" key="12">
    <source>
        <dbReference type="Pfam" id="PF01979"/>
    </source>
</evidence>
<protein>
    <recommendedName>
        <fullName evidence="5 10">Guanine deaminase</fullName>
        <shortName evidence="10">Guanase</shortName>
        <ecNumber evidence="4 10">3.5.4.3</ecNumber>
    </recommendedName>
    <alternativeName>
        <fullName evidence="10">Guanine aminohydrolase</fullName>
    </alternativeName>
</protein>
<dbReference type="InterPro" id="IPR051607">
    <property type="entry name" value="Metallo-dep_hydrolases"/>
</dbReference>
<dbReference type="UniPathway" id="UPA00603">
    <property type="reaction ID" value="UER00660"/>
</dbReference>
<sequence length="595" mass="67879">MKPPEPQPLPEPQQPEPTLEAPLEPAQVPQQQPQQQQQQQQQQPQQQPQQAEVSVDGNPPACSSGAPAKYFPANVEETNETTIDNKMKAKVQRRRLSPSHREMIIDLVFNEKKTSREVARYMGLPQSTVMSVVQVFKKEHRIHKKTATGRKRRLTTAQEFQLFEMSQERDNISVDEIRRRFCNSILNLVTYQKLQFTEVGKRKDSNIHYMTPSQFMMPGMIDTHIHASQFPNNGVAMDLPLLEWLQTYTFPTEANFSDTLFAREVYSKVVERLLRNGTTTAAYFGTIHLEGSKILADVVHDKGQRALIGKVNMMRNCPEYYREMSVQESIRDTEEFIRYVRSIQSPLVQPIVTPRFAPTCPEDQLASLGQLAAKYGCHIQSHLCETQPECNWVKELFPWAKSYTDVYDSMRLLSEKSVMAHCIWLTDDEIYTLRERGVGISHCPNSNVSIRSGLCDIRRLLNSGLKVGLGTDCSGGYCPSILDSMRQSLQVSNILALDRDQDYQRITYKEAFRMATLGGAKVLNMEDRIGNFEIDKEFDALLIDVSAPGSAIDIFSKDTVEDKVQKFIYTGDDRNIARVYVAGHRILDLHNKNLH</sequence>
<feature type="compositionally biased region" description="Pro residues" evidence="11">
    <location>
        <begin position="1"/>
        <end position="15"/>
    </location>
</feature>
<dbReference type="InterPro" id="IPR009057">
    <property type="entry name" value="Homeodomain-like_sf"/>
</dbReference>
<dbReference type="OrthoDB" id="194468at2759"/>
<comment type="cofactor">
    <cofactor evidence="10">
        <name>Zn(2+)</name>
        <dbReference type="ChEBI" id="CHEBI:29105"/>
    </cofactor>
    <text evidence="10">Binds 1 zinc ion per subunit.</text>
</comment>
<dbReference type="GO" id="GO:0005634">
    <property type="term" value="C:nucleus"/>
    <property type="evidence" value="ECO:0007669"/>
    <property type="project" value="UniProtKB-SubCell"/>
</dbReference>
<dbReference type="STRING" id="6689.A0A3R7MFK8"/>
<comment type="function">
    <text evidence="10">Catalyzes the hydrolytic deamination of guanine, producing xanthine and ammonia.</text>
</comment>
<name>A0A3R7MFK8_PENVA</name>
<dbReference type="AlphaFoldDB" id="A0A3R7MFK8"/>
<evidence type="ECO:0000256" key="6">
    <source>
        <dbReference type="ARBA" id="ARBA00022723"/>
    </source>
</evidence>
<dbReference type="EMBL" id="QCYY01001815">
    <property type="protein sequence ID" value="ROT75045.1"/>
    <property type="molecule type" value="Genomic_DNA"/>
</dbReference>
<evidence type="ECO:0000256" key="1">
    <source>
        <dbReference type="ARBA" id="ARBA00004123"/>
    </source>
</evidence>
<dbReference type="InterPro" id="IPR006680">
    <property type="entry name" value="Amidohydro-rel"/>
</dbReference>
<comment type="catalytic activity">
    <reaction evidence="9 10">
        <text>guanine + H2O + H(+) = xanthine + NH4(+)</text>
        <dbReference type="Rhea" id="RHEA:14665"/>
        <dbReference type="ChEBI" id="CHEBI:15377"/>
        <dbReference type="ChEBI" id="CHEBI:15378"/>
        <dbReference type="ChEBI" id="CHEBI:16235"/>
        <dbReference type="ChEBI" id="CHEBI:17712"/>
        <dbReference type="ChEBI" id="CHEBI:28938"/>
        <dbReference type="EC" id="3.5.4.3"/>
    </reaction>
</comment>
<dbReference type="InterPro" id="IPR014311">
    <property type="entry name" value="Guanine_deaminase"/>
</dbReference>
<comment type="subcellular location">
    <subcellularLocation>
        <location evidence="1">Nucleus</location>
    </subcellularLocation>
</comment>
<evidence type="ECO:0000256" key="10">
    <source>
        <dbReference type="RuleBase" id="RU366009"/>
    </source>
</evidence>
<dbReference type="GO" id="GO:0008270">
    <property type="term" value="F:zinc ion binding"/>
    <property type="evidence" value="ECO:0007669"/>
    <property type="project" value="UniProtKB-UniRule"/>
</dbReference>
<dbReference type="GO" id="GO:0008892">
    <property type="term" value="F:guanine deaminase activity"/>
    <property type="evidence" value="ECO:0007669"/>
    <property type="project" value="UniProtKB-UniRule"/>
</dbReference>
<evidence type="ECO:0000256" key="11">
    <source>
        <dbReference type="SAM" id="MobiDB-lite"/>
    </source>
</evidence>
<feature type="compositionally biased region" description="Low complexity" evidence="11">
    <location>
        <begin position="16"/>
        <end position="50"/>
    </location>
</feature>
<comment type="pathway">
    <text evidence="2 10">Purine metabolism; guanine degradation; xanthine from guanine: step 1/1.</text>
</comment>
<gene>
    <name evidence="13" type="ORF">C7M84_006411</name>
</gene>
<dbReference type="Gene3D" id="2.30.40.10">
    <property type="entry name" value="Urease, subunit C, domain 1"/>
    <property type="match status" value="1"/>
</dbReference>
<reference evidence="13 14" key="1">
    <citation type="submission" date="2018-04" db="EMBL/GenBank/DDBJ databases">
        <authorList>
            <person name="Zhang X."/>
            <person name="Yuan J."/>
            <person name="Li F."/>
            <person name="Xiang J."/>
        </authorList>
    </citation>
    <scope>NUCLEOTIDE SEQUENCE [LARGE SCALE GENOMIC DNA]</scope>
    <source>
        <tissue evidence="13">Muscle</tissue>
    </source>
</reference>
<proteinExistence type="inferred from homology"/>
<evidence type="ECO:0000256" key="4">
    <source>
        <dbReference type="ARBA" id="ARBA00012781"/>
    </source>
</evidence>
<reference evidence="13 14" key="2">
    <citation type="submission" date="2019-01" db="EMBL/GenBank/DDBJ databases">
        <title>The decoding of complex shrimp genome reveals the adaptation for benthos swimmer, frequently molting mechanism and breeding impact on genome.</title>
        <authorList>
            <person name="Sun Y."/>
            <person name="Gao Y."/>
            <person name="Yu Y."/>
        </authorList>
    </citation>
    <scope>NUCLEOTIDE SEQUENCE [LARGE SCALE GENOMIC DNA]</scope>
    <source>
        <tissue evidence="13">Muscle</tissue>
    </source>
</reference>
<keyword evidence="7 10" id="KW-0378">Hydrolase</keyword>
<evidence type="ECO:0000256" key="7">
    <source>
        <dbReference type="ARBA" id="ARBA00022801"/>
    </source>
</evidence>
<keyword evidence="6 10" id="KW-0479">Metal-binding</keyword>
<evidence type="ECO:0000313" key="14">
    <source>
        <dbReference type="Proteomes" id="UP000283509"/>
    </source>
</evidence>
<dbReference type="InterPro" id="IPR032466">
    <property type="entry name" value="Metal_Hydrolase"/>
</dbReference>
<dbReference type="PANTHER" id="PTHR11271">
    <property type="entry name" value="GUANINE DEAMINASE"/>
    <property type="match status" value="1"/>
</dbReference>
<evidence type="ECO:0000256" key="5">
    <source>
        <dbReference type="ARBA" id="ARBA00014514"/>
    </source>
</evidence>
<dbReference type="FunFam" id="3.20.20.140:FF:000022">
    <property type="entry name" value="Guanine deaminase"/>
    <property type="match status" value="1"/>
</dbReference>
<feature type="domain" description="Amidohydrolase-related" evidence="12">
    <location>
        <begin position="215"/>
        <end position="584"/>
    </location>
</feature>
<dbReference type="EC" id="3.5.4.3" evidence="4 10"/>
<dbReference type="PANTHER" id="PTHR11271:SF6">
    <property type="entry name" value="GUANINE DEAMINASE"/>
    <property type="match status" value="1"/>
</dbReference>
<dbReference type="GO" id="GO:0005829">
    <property type="term" value="C:cytosol"/>
    <property type="evidence" value="ECO:0007669"/>
    <property type="project" value="TreeGrafter"/>
</dbReference>
<feature type="region of interest" description="Disordered" evidence="11">
    <location>
        <begin position="1"/>
        <end position="74"/>
    </location>
</feature>
<keyword evidence="8 10" id="KW-0862">Zinc</keyword>
<dbReference type="SUPFAM" id="SSF51556">
    <property type="entry name" value="Metallo-dependent hydrolases"/>
    <property type="match status" value="1"/>
</dbReference>
<evidence type="ECO:0000256" key="3">
    <source>
        <dbReference type="ARBA" id="ARBA00006745"/>
    </source>
</evidence>
<evidence type="ECO:0000256" key="8">
    <source>
        <dbReference type="ARBA" id="ARBA00022833"/>
    </source>
</evidence>
<dbReference type="Pfam" id="PF01979">
    <property type="entry name" value="Amidohydro_1"/>
    <property type="match status" value="1"/>
</dbReference>
<dbReference type="Gene3D" id="3.20.20.140">
    <property type="entry name" value="Metal-dependent hydrolases"/>
    <property type="match status" value="1"/>
</dbReference>
<evidence type="ECO:0000313" key="13">
    <source>
        <dbReference type="EMBL" id="ROT75045.1"/>
    </source>
</evidence>
<dbReference type="InterPro" id="IPR011059">
    <property type="entry name" value="Metal-dep_hydrolase_composite"/>
</dbReference>
<evidence type="ECO:0000256" key="2">
    <source>
        <dbReference type="ARBA" id="ARBA00004984"/>
    </source>
</evidence>
<dbReference type="NCBIfam" id="TIGR02967">
    <property type="entry name" value="guan_deamin"/>
    <property type="match status" value="1"/>
</dbReference>
<evidence type="ECO:0000256" key="9">
    <source>
        <dbReference type="ARBA" id="ARBA00051148"/>
    </source>
</evidence>
<accession>A0A3R7MFK8</accession>
<dbReference type="Proteomes" id="UP000283509">
    <property type="component" value="Unassembled WGS sequence"/>
</dbReference>
<keyword evidence="14" id="KW-1185">Reference proteome</keyword>
<comment type="similarity">
    <text evidence="3 10">Belongs to the metallo-dependent hydrolases superfamily. ATZ/TRZ family.</text>
</comment>
<dbReference type="GO" id="GO:0006147">
    <property type="term" value="P:guanine catabolic process"/>
    <property type="evidence" value="ECO:0007669"/>
    <property type="project" value="UniProtKB-UniRule"/>
</dbReference>
<comment type="caution">
    <text evidence="13">The sequence shown here is derived from an EMBL/GenBank/DDBJ whole genome shotgun (WGS) entry which is preliminary data.</text>
</comment>